<dbReference type="AlphaFoldDB" id="A0A9W6XCD0"/>
<gene>
    <name evidence="3" type="ORF">Pfra01_000951100</name>
</gene>
<feature type="domain" description="Reverse transcriptase/retrotransposon-derived protein RNase H-like" evidence="2">
    <location>
        <begin position="127"/>
        <end position="224"/>
    </location>
</feature>
<dbReference type="InterPro" id="IPR041577">
    <property type="entry name" value="RT_RNaseH_2"/>
</dbReference>
<dbReference type="FunFam" id="3.10.20.370:FF:000001">
    <property type="entry name" value="Retrovirus-related Pol polyprotein from transposon 17.6-like protein"/>
    <property type="match status" value="1"/>
</dbReference>
<evidence type="ECO:0000313" key="3">
    <source>
        <dbReference type="EMBL" id="GMF35682.1"/>
    </source>
</evidence>
<dbReference type="CDD" id="cd09274">
    <property type="entry name" value="RNase_HI_RT_Ty3"/>
    <property type="match status" value="1"/>
</dbReference>
<dbReference type="InterPro" id="IPR050951">
    <property type="entry name" value="Retrovirus_Pol_polyprotein"/>
</dbReference>
<accession>A0A9W6XCD0</accession>
<dbReference type="Pfam" id="PF17919">
    <property type="entry name" value="RT_RNaseH_2"/>
    <property type="match status" value="1"/>
</dbReference>
<name>A0A9W6XCD0_9STRA</name>
<organism evidence="3 4">
    <name type="scientific">Phytophthora fragariaefolia</name>
    <dbReference type="NCBI Taxonomy" id="1490495"/>
    <lineage>
        <taxon>Eukaryota</taxon>
        <taxon>Sar</taxon>
        <taxon>Stramenopiles</taxon>
        <taxon>Oomycota</taxon>
        <taxon>Peronosporomycetes</taxon>
        <taxon>Peronosporales</taxon>
        <taxon>Peronosporaceae</taxon>
        <taxon>Phytophthora</taxon>
    </lineage>
</organism>
<dbReference type="GO" id="GO:0003824">
    <property type="term" value="F:catalytic activity"/>
    <property type="evidence" value="ECO:0007669"/>
    <property type="project" value="UniProtKB-KW"/>
</dbReference>
<dbReference type="InterPro" id="IPR043502">
    <property type="entry name" value="DNA/RNA_pol_sf"/>
</dbReference>
<dbReference type="PANTHER" id="PTHR37984">
    <property type="entry name" value="PROTEIN CBG26694"/>
    <property type="match status" value="1"/>
</dbReference>
<dbReference type="InterPro" id="IPR043128">
    <property type="entry name" value="Rev_trsase/Diguanyl_cyclase"/>
</dbReference>
<keyword evidence="1" id="KW-0511">Multifunctional enzyme</keyword>
<dbReference type="PANTHER" id="PTHR37984:SF5">
    <property type="entry name" value="PROTEIN NYNRIN-LIKE"/>
    <property type="match status" value="1"/>
</dbReference>
<reference evidence="3" key="1">
    <citation type="submission" date="2023-04" db="EMBL/GenBank/DDBJ databases">
        <title>Phytophthora fragariaefolia NBRC 109709.</title>
        <authorList>
            <person name="Ichikawa N."/>
            <person name="Sato H."/>
            <person name="Tonouchi N."/>
        </authorList>
    </citation>
    <scope>NUCLEOTIDE SEQUENCE</scope>
    <source>
        <strain evidence="3">NBRC 109709</strain>
    </source>
</reference>
<evidence type="ECO:0000313" key="4">
    <source>
        <dbReference type="Proteomes" id="UP001165121"/>
    </source>
</evidence>
<dbReference type="EMBL" id="BSXT01000883">
    <property type="protein sequence ID" value="GMF35682.1"/>
    <property type="molecule type" value="Genomic_DNA"/>
</dbReference>
<dbReference type="SUPFAM" id="SSF56672">
    <property type="entry name" value="DNA/RNA polymerases"/>
    <property type="match status" value="1"/>
</dbReference>
<evidence type="ECO:0000256" key="1">
    <source>
        <dbReference type="ARBA" id="ARBA00023268"/>
    </source>
</evidence>
<dbReference type="Proteomes" id="UP001165121">
    <property type="component" value="Unassembled WGS sequence"/>
</dbReference>
<comment type="caution">
    <text evidence="3">The sequence shown here is derived from an EMBL/GenBank/DDBJ whole genome shotgun (WGS) entry which is preliminary data.</text>
</comment>
<dbReference type="Gene3D" id="3.30.70.270">
    <property type="match status" value="2"/>
</dbReference>
<sequence>MNAVLCVTCLIYLDNIVVLIRGGIERHVVELTNGLVGLAPAGQTLKLKKCLFTASSVEYLGHKLSRDGARPLSRPVTAVQEFPRPTDVVKVWLLVHLAVYYRRFEKVFGSIMAPITRRLRKDVKWTWTHAQAMAFELVKTILTTKHCLIYPSFKLLFRVVTDESAVGLGACLLQNYGNGWQPVAYASKVNNTADSKCGIRELEWLAVVWTIKCFRPYLYGRRFTNVTDHSALKWFMTSSNLTGKLIDGYSPFSTGQASRTWS</sequence>
<dbReference type="OrthoDB" id="115141at2759"/>
<evidence type="ECO:0000259" key="2">
    <source>
        <dbReference type="Pfam" id="PF17919"/>
    </source>
</evidence>
<keyword evidence="4" id="KW-1185">Reference proteome</keyword>
<protein>
    <submittedName>
        <fullName evidence="3">Unnamed protein product</fullName>
    </submittedName>
</protein>
<proteinExistence type="predicted"/>